<sequence>MQNKRYWIGVASRDHVMHAVQGGFAQLCHGKQTPLKKMNTGDWIIYYSPKVDYKENIPHQKFTAIGKVIDDNVYQVDMGSNFFPYRRNIDFIPCEEILIHPLISKLSFIKSVKYWGYSFRFGYLEICEKDFKIIAESMVNVEKQGARGIFHQ</sequence>
<proteinExistence type="inferred from homology"/>
<dbReference type="AlphaFoldDB" id="A0A3S0JP24"/>
<dbReference type="EMBL" id="RXNR01000045">
    <property type="protein sequence ID" value="RTQ90820.1"/>
    <property type="molecule type" value="Genomic_DNA"/>
</dbReference>
<keyword evidence="4" id="KW-1185">Reference proteome</keyword>
<dbReference type="Pfam" id="PF01878">
    <property type="entry name" value="EVE"/>
    <property type="match status" value="1"/>
</dbReference>
<dbReference type="OrthoDB" id="9793567at2"/>
<reference evidence="3 4" key="1">
    <citation type="submission" date="2018-12" db="EMBL/GenBank/DDBJ databases">
        <authorList>
            <person name="Yu L."/>
        </authorList>
    </citation>
    <scope>NUCLEOTIDE SEQUENCE [LARGE SCALE GENOMIC DNA]</scope>
    <source>
        <strain evidence="3 4">S5H2222</strain>
    </source>
</reference>
<dbReference type="HAMAP" id="MF_00771">
    <property type="entry name" value="UPF0310"/>
    <property type="match status" value="1"/>
</dbReference>
<gene>
    <name evidence="3" type="ORF">EKG35_14200</name>
</gene>
<dbReference type="NCBIfam" id="NF002616">
    <property type="entry name" value="PRK02268.1-2"/>
    <property type="match status" value="1"/>
</dbReference>
<comment type="similarity">
    <text evidence="1">Belongs to the UPF0310 family.</text>
</comment>
<dbReference type="SUPFAM" id="SSF88697">
    <property type="entry name" value="PUA domain-like"/>
    <property type="match status" value="1"/>
</dbReference>
<comment type="caution">
    <text evidence="3">The sequence shown here is derived from an EMBL/GenBank/DDBJ whole genome shotgun (WGS) entry which is preliminary data.</text>
</comment>
<evidence type="ECO:0000256" key="1">
    <source>
        <dbReference type="HAMAP-Rule" id="MF_00771"/>
    </source>
</evidence>
<dbReference type="InterPro" id="IPR002740">
    <property type="entry name" value="EVE_domain"/>
</dbReference>
<evidence type="ECO:0000259" key="2">
    <source>
        <dbReference type="Pfam" id="PF01878"/>
    </source>
</evidence>
<evidence type="ECO:0000313" key="4">
    <source>
        <dbReference type="Proteomes" id="UP000276349"/>
    </source>
</evidence>
<dbReference type="Gene3D" id="3.10.590.10">
    <property type="entry name" value="ph1033 like domains"/>
    <property type="match status" value="1"/>
</dbReference>
<organism evidence="3 4">
    <name type="scientific">Lysinibacillus telephonicus</name>
    <dbReference type="NCBI Taxonomy" id="1714840"/>
    <lineage>
        <taxon>Bacteria</taxon>
        <taxon>Bacillati</taxon>
        <taxon>Bacillota</taxon>
        <taxon>Bacilli</taxon>
        <taxon>Bacillales</taxon>
        <taxon>Bacillaceae</taxon>
        <taxon>Lysinibacillus</taxon>
    </lineage>
</organism>
<dbReference type="InterPro" id="IPR022996">
    <property type="entry name" value="UPF0310"/>
</dbReference>
<name>A0A3S0JP24_9BACI</name>
<evidence type="ECO:0000313" key="3">
    <source>
        <dbReference type="EMBL" id="RTQ90820.1"/>
    </source>
</evidence>
<protein>
    <recommendedName>
        <fullName evidence="1">UPF0310 protein EKG35_14200</fullName>
    </recommendedName>
</protein>
<feature type="domain" description="EVE" evidence="2">
    <location>
        <begin position="5"/>
        <end position="136"/>
    </location>
</feature>
<dbReference type="InterPro" id="IPR015947">
    <property type="entry name" value="PUA-like_sf"/>
</dbReference>
<dbReference type="Proteomes" id="UP000276349">
    <property type="component" value="Unassembled WGS sequence"/>
</dbReference>
<dbReference type="CDD" id="cd21132">
    <property type="entry name" value="EVE-like"/>
    <property type="match status" value="1"/>
</dbReference>
<dbReference type="RefSeq" id="WP_126295221.1">
    <property type="nucleotide sequence ID" value="NZ_JAXUAO010000234.1"/>
</dbReference>
<accession>A0A3S0JP24</accession>